<accession>A0A364Y959</accession>
<dbReference type="Proteomes" id="UP000251889">
    <property type="component" value="Unassembled WGS sequence"/>
</dbReference>
<evidence type="ECO:0000313" key="2">
    <source>
        <dbReference type="Proteomes" id="UP000251889"/>
    </source>
</evidence>
<sequence length="123" mass="14039">MKPARPSDHRTININFEQYGDNDPEFKADLMKLMMENIQELKEAASEAITLSNPQVFRVAAHKTKSTIQILDDELFSLEIELLKETLLSPNQAVAVQKVNDFKQLADEILRSLERETLLLKGN</sequence>
<evidence type="ECO:0000313" key="1">
    <source>
        <dbReference type="EMBL" id="RAW03480.1"/>
    </source>
</evidence>
<comment type="caution">
    <text evidence="1">The sequence shown here is derived from an EMBL/GenBank/DDBJ whole genome shotgun (WGS) entry which is preliminary data.</text>
</comment>
<organism evidence="1 2">
    <name type="scientific">Pseudochryseolinea flava</name>
    <dbReference type="NCBI Taxonomy" id="2059302"/>
    <lineage>
        <taxon>Bacteria</taxon>
        <taxon>Pseudomonadati</taxon>
        <taxon>Bacteroidota</taxon>
        <taxon>Cytophagia</taxon>
        <taxon>Cytophagales</taxon>
        <taxon>Fulvivirgaceae</taxon>
        <taxon>Pseudochryseolinea</taxon>
    </lineage>
</organism>
<reference evidence="1 2" key="1">
    <citation type="submission" date="2018-06" db="EMBL/GenBank/DDBJ databases">
        <title>Chryseolinea flavus sp. nov., a member of the phylum Bacteroidetes isolated from soil.</title>
        <authorList>
            <person name="Li Y."/>
            <person name="Wang J."/>
        </authorList>
    </citation>
    <scope>NUCLEOTIDE SEQUENCE [LARGE SCALE GENOMIC DNA]</scope>
    <source>
        <strain evidence="1 2">SDU1-6</strain>
    </source>
</reference>
<dbReference type="InterPro" id="IPR036641">
    <property type="entry name" value="HPT_dom_sf"/>
</dbReference>
<evidence type="ECO:0008006" key="3">
    <source>
        <dbReference type="Google" id="ProtNLM"/>
    </source>
</evidence>
<dbReference type="RefSeq" id="WP_112745694.1">
    <property type="nucleotide sequence ID" value="NZ_QMFY01000001.1"/>
</dbReference>
<dbReference type="EMBL" id="QMFY01000001">
    <property type="protein sequence ID" value="RAW03480.1"/>
    <property type="molecule type" value="Genomic_DNA"/>
</dbReference>
<name>A0A364Y959_9BACT</name>
<protein>
    <recommendedName>
        <fullName evidence="3">HPt domain-containing protein</fullName>
    </recommendedName>
</protein>
<dbReference type="OrthoDB" id="7478530at2"/>
<keyword evidence="2" id="KW-1185">Reference proteome</keyword>
<proteinExistence type="predicted"/>
<gene>
    <name evidence="1" type="ORF">DQQ10_05190</name>
</gene>
<dbReference type="GO" id="GO:0000160">
    <property type="term" value="P:phosphorelay signal transduction system"/>
    <property type="evidence" value="ECO:0007669"/>
    <property type="project" value="InterPro"/>
</dbReference>
<dbReference type="SUPFAM" id="SSF47226">
    <property type="entry name" value="Histidine-containing phosphotransfer domain, HPT domain"/>
    <property type="match status" value="1"/>
</dbReference>
<dbReference type="AlphaFoldDB" id="A0A364Y959"/>